<protein>
    <recommendedName>
        <fullName evidence="8">PIN domain-containing protein</fullName>
    </recommendedName>
</protein>
<dbReference type="GO" id="GO:0046872">
    <property type="term" value="F:metal ion binding"/>
    <property type="evidence" value="ECO:0007669"/>
    <property type="project" value="UniProtKB-KW"/>
</dbReference>
<dbReference type="GO" id="GO:0004540">
    <property type="term" value="F:RNA nuclease activity"/>
    <property type="evidence" value="ECO:0007669"/>
    <property type="project" value="InterPro"/>
</dbReference>
<reference evidence="9" key="1">
    <citation type="journal article" date="2014" name="Front. Microbiol.">
        <title>High frequency of phylogenetically diverse reductive dehalogenase-homologous genes in deep subseafloor sedimentary metagenomes.</title>
        <authorList>
            <person name="Kawai M."/>
            <person name="Futagami T."/>
            <person name="Toyoda A."/>
            <person name="Takaki Y."/>
            <person name="Nishi S."/>
            <person name="Hori S."/>
            <person name="Arai W."/>
            <person name="Tsubouchi T."/>
            <person name="Morono Y."/>
            <person name="Uchiyama I."/>
            <person name="Ito T."/>
            <person name="Fujiyama A."/>
            <person name="Inagaki F."/>
            <person name="Takami H."/>
        </authorList>
    </citation>
    <scope>NUCLEOTIDE SEQUENCE</scope>
    <source>
        <strain evidence="9">Expedition CK06-06</strain>
    </source>
</reference>
<dbReference type="InterPro" id="IPR002716">
    <property type="entry name" value="PIN_dom"/>
</dbReference>
<organism evidence="9">
    <name type="scientific">marine sediment metagenome</name>
    <dbReference type="NCBI Taxonomy" id="412755"/>
    <lineage>
        <taxon>unclassified sequences</taxon>
        <taxon>metagenomes</taxon>
        <taxon>ecological metagenomes</taxon>
    </lineage>
</organism>
<keyword evidence="4" id="KW-0479">Metal-binding</keyword>
<dbReference type="Gene3D" id="3.40.50.1010">
    <property type="entry name" value="5'-nuclease"/>
    <property type="match status" value="1"/>
</dbReference>
<keyword evidence="5" id="KW-0378">Hydrolase</keyword>
<keyword evidence="3" id="KW-0540">Nuclease</keyword>
<keyword evidence="6" id="KW-0460">Magnesium</keyword>
<evidence type="ECO:0000256" key="2">
    <source>
        <dbReference type="ARBA" id="ARBA00022649"/>
    </source>
</evidence>
<name>X1FNH2_9ZZZZ</name>
<proteinExistence type="inferred from homology"/>
<evidence type="ECO:0000256" key="4">
    <source>
        <dbReference type="ARBA" id="ARBA00022723"/>
    </source>
</evidence>
<dbReference type="AlphaFoldDB" id="X1FNH2"/>
<sequence length="129" mass="14309">MSGRFLLDTNIVIALFAGDLSVEAQLEGAAEVFVPSIVLGELYFGARKSGRARQNVSRIDEFALNTAVLASDTDTAREYGIIKSALQEKGQPIPENDVWIAAIARQYDLTLVTRDGHFKEVEHLKIEMW</sequence>
<dbReference type="InterPro" id="IPR022907">
    <property type="entry name" value="VapC_family"/>
</dbReference>
<keyword evidence="2" id="KW-1277">Toxin-antitoxin system</keyword>
<accession>X1FNH2</accession>
<dbReference type="EMBL" id="BARU01009214">
    <property type="protein sequence ID" value="GAH34045.1"/>
    <property type="molecule type" value="Genomic_DNA"/>
</dbReference>
<evidence type="ECO:0000256" key="1">
    <source>
        <dbReference type="ARBA" id="ARBA00001946"/>
    </source>
</evidence>
<evidence type="ECO:0000256" key="6">
    <source>
        <dbReference type="ARBA" id="ARBA00022842"/>
    </source>
</evidence>
<dbReference type="Pfam" id="PF01850">
    <property type="entry name" value="PIN"/>
    <property type="match status" value="1"/>
</dbReference>
<dbReference type="PANTHER" id="PTHR33653">
    <property type="entry name" value="RIBONUCLEASE VAPC2"/>
    <property type="match status" value="1"/>
</dbReference>
<dbReference type="GO" id="GO:0016787">
    <property type="term" value="F:hydrolase activity"/>
    <property type="evidence" value="ECO:0007669"/>
    <property type="project" value="UniProtKB-KW"/>
</dbReference>
<evidence type="ECO:0000256" key="3">
    <source>
        <dbReference type="ARBA" id="ARBA00022722"/>
    </source>
</evidence>
<comment type="similarity">
    <text evidence="7">Belongs to the PINc/VapC protein family.</text>
</comment>
<evidence type="ECO:0000256" key="5">
    <source>
        <dbReference type="ARBA" id="ARBA00022801"/>
    </source>
</evidence>
<dbReference type="CDD" id="cd18753">
    <property type="entry name" value="PIN_VapC4-5_FitB-like"/>
    <property type="match status" value="1"/>
</dbReference>
<feature type="domain" description="PIN" evidence="8">
    <location>
        <begin position="6"/>
        <end position="123"/>
    </location>
</feature>
<dbReference type="SUPFAM" id="SSF88723">
    <property type="entry name" value="PIN domain-like"/>
    <property type="match status" value="1"/>
</dbReference>
<dbReference type="InterPro" id="IPR029060">
    <property type="entry name" value="PIN-like_dom_sf"/>
</dbReference>
<dbReference type="InterPro" id="IPR050556">
    <property type="entry name" value="Type_II_TA_system_RNase"/>
</dbReference>
<dbReference type="HAMAP" id="MF_00265">
    <property type="entry name" value="VapC_Nob1"/>
    <property type="match status" value="1"/>
</dbReference>
<comment type="caution">
    <text evidence="9">The sequence shown here is derived from an EMBL/GenBank/DDBJ whole genome shotgun (WGS) entry which is preliminary data.</text>
</comment>
<gene>
    <name evidence="9" type="ORF">S03H2_17825</name>
</gene>
<evidence type="ECO:0000256" key="7">
    <source>
        <dbReference type="ARBA" id="ARBA00038093"/>
    </source>
</evidence>
<evidence type="ECO:0000259" key="8">
    <source>
        <dbReference type="Pfam" id="PF01850"/>
    </source>
</evidence>
<evidence type="ECO:0000313" key="9">
    <source>
        <dbReference type="EMBL" id="GAH34045.1"/>
    </source>
</evidence>
<dbReference type="PANTHER" id="PTHR33653:SF1">
    <property type="entry name" value="RIBONUCLEASE VAPC2"/>
    <property type="match status" value="1"/>
</dbReference>
<comment type="cofactor">
    <cofactor evidence="1">
        <name>Mg(2+)</name>
        <dbReference type="ChEBI" id="CHEBI:18420"/>
    </cofactor>
</comment>